<sequence length="100" mass="11280">MLSQSPGPSQASCEKEETSRGGEAEMKIKASGNSYGTCSADYKMVEGICQPVFFIFKNLRRNWLETRSFAQNHDDAQLTDARNMYTELGNPETTYEELKI</sequence>
<evidence type="ECO:0000313" key="2">
    <source>
        <dbReference type="EMBL" id="EKC41010.1"/>
    </source>
</evidence>
<proteinExistence type="predicted"/>
<name>K1RHM5_MAGGI</name>
<organism evidence="2">
    <name type="scientific">Magallana gigas</name>
    <name type="common">Pacific oyster</name>
    <name type="synonym">Crassostrea gigas</name>
    <dbReference type="NCBI Taxonomy" id="29159"/>
    <lineage>
        <taxon>Eukaryota</taxon>
        <taxon>Metazoa</taxon>
        <taxon>Spiralia</taxon>
        <taxon>Lophotrochozoa</taxon>
        <taxon>Mollusca</taxon>
        <taxon>Bivalvia</taxon>
        <taxon>Autobranchia</taxon>
        <taxon>Pteriomorphia</taxon>
        <taxon>Ostreida</taxon>
        <taxon>Ostreoidea</taxon>
        <taxon>Ostreidae</taxon>
        <taxon>Magallana</taxon>
    </lineage>
</organism>
<dbReference type="AlphaFoldDB" id="K1RHM5"/>
<dbReference type="HOGENOM" id="CLU_2308712_0_0_1"/>
<gene>
    <name evidence="2" type="ORF">CGI_10025314</name>
</gene>
<feature type="compositionally biased region" description="Polar residues" evidence="1">
    <location>
        <begin position="1"/>
        <end position="12"/>
    </location>
</feature>
<evidence type="ECO:0000256" key="1">
    <source>
        <dbReference type="SAM" id="MobiDB-lite"/>
    </source>
</evidence>
<dbReference type="EMBL" id="JH823218">
    <property type="protein sequence ID" value="EKC41010.1"/>
    <property type="molecule type" value="Genomic_DNA"/>
</dbReference>
<feature type="compositionally biased region" description="Basic and acidic residues" evidence="1">
    <location>
        <begin position="13"/>
        <end position="26"/>
    </location>
</feature>
<feature type="region of interest" description="Disordered" evidence="1">
    <location>
        <begin position="1"/>
        <end position="26"/>
    </location>
</feature>
<dbReference type="InParanoid" id="K1RHM5"/>
<protein>
    <submittedName>
        <fullName evidence="2">Uncharacterized protein</fullName>
    </submittedName>
</protein>
<accession>K1RHM5</accession>
<reference evidence="2" key="1">
    <citation type="journal article" date="2012" name="Nature">
        <title>The oyster genome reveals stress adaptation and complexity of shell formation.</title>
        <authorList>
            <person name="Zhang G."/>
            <person name="Fang X."/>
            <person name="Guo X."/>
            <person name="Li L."/>
            <person name="Luo R."/>
            <person name="Xu F."/>
            <person name="Yang P."/>
            <person name="Zhang L."/>
            <person name="Wang X."/>
            <person name="Qi H."/>
            <person name="Xiong Z."/>
            <person name="Que H."/>
            <person name="Xie Y."/>
            <person name="Holland P.W."/>
            <person name="Paps J."/>
            <person name="Zhu Y."/>
            <person name="Wu F."/>
            <person name="Chen Y."/>
            <person name="Wang J."/>
            <person name="Peng C."/>
            <person name="Meng J."/>
            <person name="Yang L."/>
            <person name="Liu J."/>
            <person name="Wen B."/>
            <person name="Zhang N."/>
            <person name="Huang Z."/>
            <person name="Zhu Q."/>
            <person name="Feng Y."/>
            <person name="Mount A."/>
            <person name="Hedgecock D."/>
            <person name="Xu Z."/>
            <person name="Liu Y."/>
            <person name="Domazet-Loso T."/>
            <person name="Du Y."/>
            <person name="Sun X."/>
            <person name="Zhang S."/>
            <person name="Liu B."/>
            <person name="Cheng P."/>
            <person name="Jiang X."/>
            <person name="Li J."/>
            <person name="Fan D."/>
            <person name="Wang W."/>
            <person name="Fu W."/>
            <person name="Wang T."/>
            <person name="Wang B."/>
            <person name="Zhang J."/>
            <person name="Peng Z."/>
            <person name="Li Y."/>
            <person name="Li N."/>
            <person name="Wang J."/>
            <person name="Chen M."/>
            <person name="He Y."/>
            <person name="Tan F."/>
            <person name="Song X."/>
            <person name="Zheng Q."/>
            <person name="Huang R."/>
            <person name="Yang H."/>
            <person name="Du X."/>
            <person name="Chen L."/>
            <person name="Yang M."/>
            <person name="Gaffney P.M."/>
            <person name="Wang S."/>
            <person name="Luo L."/>
            <person name="She Z."/>
            <person name="Ming Y."/>
            <person name="Huang W."/>
            <person name="Zhang S."/>
            <person name="Huang B."/>
            <person name="Zhang Y."/>
            <person name="Qu T."/>
            <person name="Ni P."/>
            <person name="Miao G."/>
            <person name="Wang J."/>
            <person name="Wang Q."/>
            <person name="Steinberg C.E."/>
            <person name="Wang H."/>
            <person name="Li N."/>
            <person name="Qian L."/>
            <person name="Zhang G."/>
            <person name="Li Y."/>
            <person name="Yang H."/>
            <person name="Liu X."/>
            <person name="Wang J."/>
            <person name="Yin Y."/>
            <person name="Wang J."/>
        </authorList>
    </citation>
    <scope>NUCLEOTIDE SEQUENCE [LARGE SCALE GENOMIC DNA]</scope>
    <source>
        <strain evidence="2">05x7-T-G4-1.051#20</strain>
    </source>
</reference>